<dbReference type="InterPro" id="IPR003660">
    <property type="entry name" value="HAMP_dom"/>
</dbReference>
<reference evidence="1 2" key="1">
    <citation type="submission" date="2017-09" db="EMBL/GenBank/DDBJ databases">
        <title>Genomics of the genus Arcobacter.</title>
        <authorList>
            <person name="Perez-Cataluna A."/>
            <person name="Figueras M.J."/>
            <person name="Salas-Masso N."/>
        </authorList>
    </citation>
    <scope>NUCLEOTIDE SEQUENCE [LARGE SCALE GENOMIC DNA]</scope>
    <source>
        <strain evidence="1 2">CECT 7834</strain>
    </source>
</reference>
<dbReference type="SMART" id="SM00267">
    <property type="entry name" value="GGDEF"/>
    <property type="match status" value="1"/>
</dbReference>
<dbReference type="Pfam" id="PF16448">
    <property type="entry name" value="LapD_MoxY_N"/>
    <property type="match status" value="1"/>
</dbReference>
<keyword evidence="2" id="KW-1185">Reference proteome</keyword>
<dbReference type="Gene3D" id="3.20.20.450">
    <property type="entry name" value="EAL domain"/>
    <property type="match status" value="1"/>
</dbReference>
<sequence>MSLFKQVSVVLLFIFTILFTLIIAVTFGIIKDSAKKSLYENVQNSVTNLSLSITNSGTEISSIKTVINASFDNGNYEKIIFKDVDDNIVYELKKETNIEENEIPKWFINLVNIEEVSAKSTISNGWNVLGILEIYNDRTLFFEQTYEIFKNLVFSLLISFIVLLIILSYLFNFILNPLKTIKKQAELVMKNEFILEEKVPFTSEFKALTLSINSMVNKFEKMFENTNSVLKLNKELLYFDEITKLNNRKYFLLKVNDYLDKNNPNNKGYIIVFSLKMEIVNKTFGYIKTNEILYKLATLFKNDFENNSNLIARMNGSEFVILIPNIDETSIKNLIENFLSKVYKLEDLKEKINLGVCKYDNEESLKNLLIKMDYVISQAKLHTEKKFYFLENIEKYKSKEEWITIINDSLKNDLFILLYKEIIDINSNKILLKTVDFELNYKEDNFSNKGFIASLLELNKLNEVYFHIINKILDNKESQEKLSIQLPHFLVEDLNNYSNFQAILENNKNKNHLIFEIEEEAFNQNFSNTLMYIKLLKEYGFEFAIYNFIANSDDYSYLKELKPSYIKISDYFLLESKQSLNMLKILTQSLDIKLVMITTEKNINIEQLKDQGINAISNK</sequence>
<evidence type="ECO:0000313" key="1">
    <source>
        <dbReference type="EMBL" id="RXI40448.1"/>
    </source>
</evidence>
<dbReference type="SUPFAM" id="SSF55073">
    <property type="entry name" value="Nucleotide cyclase"/>
    <property type="match status" value="1"/>
</dbReference>
<dbReference type="PROSITE" id="PS50887">
    <property type="entry name" value="GGDEF"/>
    <property type="match status" value="1"/>
</dbReference>
<name>A0A6M8NWN0_9BACT</name>
<dbReference type="Proteomes" id="UP000290378">
    <property type="component" value="Unassembled WGS sequence"/>
</dbReference>
<dbReference type="PROSITE" id="PS50883">
    <property type="entry name" value="EAL"/>
    <property type="match status" value="1"/>
</dbReference>
<dbReference type="Gene3D" id="3.30.70.270">
    <property type="match status" value="1"/>
</dbReference>
<dbReference type="Gene3D" id="3.30.110.200">
    <property type="match status" value="1"/>
</dbReference>
<dbReference type="RefSeq" id="WP_129013773.1">
    <property type="nucleotide sequence ID" value="NZ_CBCSEI010000010.1"/>
</dbReference>
<proteinExistence type="predicted"/>
<dbReference type="InterPro" id="IPR042461">
    <property type="entry name" value="LapD_MoxY_peri_C"/>
</dbReference>
<dbReference type="Pfam" id="PF00990">
    <property type="entry name" value="GGDEF"/>
    <property type="match status" value="1"/>
</dbReference>
<dbReference type="GO" id="GO:0071111">
    <property type="term" value="F:cyclic-guanylate-specific phosphodiesterase activity"/>
    <property type="evidence" value="ECO:0007669"/>
    <property type="project" value="InterPro"/>
</dbReference>
<dbReference type="InterPro" id="IPR035919">
    <property type="entry name" value="EAL_sf"/>
</dbReference>
<dbReference type="Gene3D" id="6.20.270.20">
    <property type="entry name" value="LapD/MoxY periplasmic domain"/>
    <property type="match status" value="1"/>
</dbReference>
<dbReference type="PROSITE" id="PS50885">
    <property type="entry name" value="HAMP"/>
    <property type="match status" value="1"/>
</dbReference>
<protein>
    <submittedName>
        <fullName evidence="1">Diguanylate cyclase</fullName>
    </submittedName>
</protein>
<dbReference type="AlphaFoldDB" id="A0A6M8NWN0"/>
<dbReference type="PANTHER" id="PTHR33121:SF70">
    <property type="entry name" value="SIGNALING PROTEIN YKOW"/>
    <property type="match status" value="1"/>
</dbReference>
<dbReference type="Pfam" id="PF00563">
    <property type="entry name" value="EAL"/>
    <property type="match status" value="1"/>
</dbReference>
<dbReference type="InterPro" id="IPR043128">
    <property type="entry name" value="Rev_trsase/Diguanyl_cyclase"/>
</dbReference>
<dbReference type="InterPro" id="IPR000160">
    <property type="entry name" value="GGDEF_dom"/>
</dbReference>
<dbReference type="EMBL" id="NXII01000010">
    <property type="protein sequence ID" value="RXI40448.1"/>
    <property type="molecule type" value="Genomic_DNA"/>
</dbReference>
<dbReference type="NCBIfam" id="TIGR00254">
    <property type="entry name" value="GGDEF"/>
    <property type="match status" value="1"/>
</dbReference>
<comment type="caution">
    <text evidence="1">The sequence shown here is derived from an EMBL/GenBank/DDBJ whole genome shotgun (WGS) entry which is preliminary data.</text>
</comment>
<dbReference type="GO" id="GO:0007165">
    <property type="term" value="P:signal transduction"/>
    <property type="evidence" value="ECO:0007669"/>
    <property type="project" value="InterPro"/>
</dbReference>
<accession>A0A6M8NWN0</accession>
<dbReference type="InterPro" id="IPR029787">
    <property type="entry name" value="Nucleotide_cyclase"/>
</dbReference>
<dbReference type="InterPro" id="IPR050706">
    <property type="entry name" value="Cyclic-di-GMP_PDE-like"/>
</dbReference>
<dbReference type="SUPFAM" id="SSF141868">
    <property type="entry name" value="EAL domain-like"/>
    <property type="match status" value="1"/>
</dbReference>
<organism evidence="1 2">
    <name type="scientific">Arcobacter cloacae</name>
    <dbReference type="NCBI Taxonomy" id="1054034"/>
    <lineage>
        <taxon>Bacteria</taxon>
        <taxon>Pseudomonadati</taxon>
        <taxon>Campylobacterota</taxon>
        <taxon>Epsilonproteobacteria</taxon>
        <taxon>Campylobacterales</taxon>
        <taxon>Arcobacteraceae</taxon>
        <taxon>Arcobacter</taxon>
    </lineage>
</organism>
<dbReference type="GO" id="GO:0016020">
    <property type="term" value="C:membrane"/>
    <property type="evidence" value="ECO:0007669"/>
    <property type="project" value="InterPro"/>
</dbReference>
<dbReference type="PANTHER" id="PTHR33121">
    <property type="entry name" value="CYCLIC DI-GMP PHOSPHODIESTERASE PDEF"/>
    <property type="match status" value="1"/>
</dbReference>
<dbReference type="InterPro" id="IPR001633">
    <property type="entry name" value="EAL_dom"/>
</dbReference>
<evidence type="ECO:0000313" key="2">
    <source>
        <dbReference type="Proteomes" id="UP000290378"/>
    </source>
</evidence>
<dbReference type="Gene3D" id="6.10.340.10">
    <property type="match status" value="1"/>
</dbReference>
<dbReference type="InterPro" id="IPR032244">
    <property type="entry name" value="LapD_MoxY_N"/>
</dbReference>
<gene>
    <name evidence="1" type="ORF">CP963_08645</name>
</gene>